<dbReference type="AlphaFoldDB" id="A0ABD2P0X6"/>
<comment type="caution">
    <text evidence="2">The sequence shown here is derived from an EMBL/GenBank/DDBJ whole genome shotgun (WGS) entry which is preliminary data.</text>
</comment>
<evidence type="ECO:0000256" key="1">
    <source>
        <dbReference type="SAM" id="Coils"/>
    </source>
</evidence>
<evidence type="ECO:0000313" key="2">
    <source>
        <dbReference type="EMBL" id="KAL3284628.1"/>
    </source>
</evidence>
<keyword evidence="1" id="KW-0175">Coiled coil</keyword>
<gene>
    <name evidence="2" type="ORF">HHI36_018782</name>
</gene>
<name>A0ABD2P0X6_9CUCU</name>
<protein>
    <submittedName>
        <fullName evidence="2">Uncharacterized protein</fullName>
    </submittedName>
</protein>
<dbReference type="Proteomes" id="UP001516400">
    <property type="component" value="Unassembled WGS sequence"/>
</dbReference>
<organism evidence="2 3">
    <name type="scientific">Cryptolaemus montrouzieri</name>
    <dbReference type="NCBI Taxonomy" id="559131"/>
    <lineage>
        <taxon>Eukaryota</taxon>
        <taxon>Metazoa</taxon>
        <taxon>Ecdysozoa</taxon>
        <taxon>Arthropoda</taxon>
        <taxon>Hexapoda</taxon>
        <taxon>Insecta</taxon>
        <taxon>Pterygota</taxon>
        <taxon>Neoptera</taxon>
        <taxon>Endopterygota</taxon>
        <taxon>Coleoptera</taxon>
        <taxon>Polyphaga</taxon>
        <taxon>Cucujiformia</taxon>
        <taxon>Coccinelloidea</taxon>
        <taxon>Coccinellidae</taxon>
        <taxon>Scymninae</taxon>
        <taxon>Scymnini</taxon>
        <taxon>Cryptolaemus</taxon>
    </lineage>
</organism>
<reference evidence="2 3" key="1">
    <citation type="journal article" date="2021" name="BMC Biol.">
        <title>Horizontally acquired antibacterial genes associated with adaptive radiation of ladybird beetles.</title>
        <authorList>
            <person name="Li H.S."/>
            <person name="Tang X.F."/>
            <person name="Huang Y.H."/>
            <person name="Xu Z.Y."/>
            <person name="Chen M.L."/>
            <person name="Du X.Y."/>
            <person name="Qiu B.Y."/>
            <person name="Chen P.T."/>
            <person name="Zhang W."/>
            <person name="Slipinski A."/>
            <person name="Escalona H.E."/>
            <person name="Waterhouse R.M."/>
            <person name="Zwick A."/>
            <person name="Pang H."/>
        </authorList>
    </citation>
    <scope>NUCLEOTIDE SEQUENCE [LARGE SCALE GENOMIC DNA]</scope>
    <source>
        <strain evidence="2">SYSU2018</strain>
    </source>
</reference>
<evidence type="ECO:0000313" key="3">
    <source>
        <dbReference type="Proteomes" id="UP001516400"/>
    </source>
</evidence>
<sequence>MKAFKYLICRQTLSEQPSKLDEVYWENFKILNDKTLTRWYVKYKPVVLKKHIEYIGVILKDKNINLIRNLKKYEHIDIPNDITNLCLQELETAEPSKRERVIKILVFFMSTEDFLKFFKQHIPLVEKVDIAAGDEDTRKSYEIQCALAKNIKSTVVLKQALPDLLKYCRGDVLGSALPSLYSSFCRIPAKQLYFALEELSTKAVSVRKHSTFLSSLILQVNEVLLKYKQIQNEKNASVKQYIFLSCYKYFLLNQIPECWPILEEYIDQLKKEQKEILKILTRVKHVPEKYRGVFIEHVWTTLSRVKKENVNLDDNMNSLLRNLNKQDVSCLTNEFCMKIIENNLFNLEKCSMEDSVFEFARNFLLFGGNTEDKITFIFKVLHIFKEKFWNDEEHKLEALKVINRFCFDLIKVMFEKKRKDSYDKNFPKLFRDAWANEFTIEETFEENLFMNFVIIVNESETESLSKQVNKAFSVALEKYGNLIISSFKNFISTFLQLTCKDDNHTVYLITFLDNFLEENCSPEHCALVIELLPEGYIQEEAKAGYNVLTKKLLQKDEIVKICLFGKLKSGFGHY</sequence>
<proteinExistence type="predicted"/>
<accession>A0ABD2P0X6</accession>
<dbReference type="EMBL" id="JABFTP020000165">
    <property type="protein sequence ID" value="KAL3284628.1"/>
    <property type="molecule type" value="Genomic_DNA"/>
</dbReference>
<keyword evidence="3" id="KW-1185">Reference proteome</keyword>
<feature type="coiled-coil region" evidence="1">
    <location>
        <begin position="262"/>
        <end position="322"/>
    </location>
</feature>